<reference evidence="2" key="1">
    <citation type="journal article" date="2022" name="Mol. Ecol. Resour.">
        <title>The genomes of chicory, endive, great burdock and yacon provide insights into Asteraceae palaeo-polyploidization history and plant inulin production.</title>
        <authorList>
            <person name="Fan W."/>
            <person name="Wang S."/>
            <person name="Wang H."/>
            <person name="Wang A."/>
            <person name="Jiang F."/>
            <person name="Liu H."/>
            <person name="Zhao H."/>
            <person name="Xu D."/>
            <person name="Zhang Y."/>
        </authorList>
    </citation>
    <scope>NUCLEOTIDE SEQUENCE [LARGE SCALE GENOMIC DNA]</scope>
    <source>
        <strain evidence="2">cv. Yunnan</strain>
    </source>
</reference>
<accession>A0ACB9K0F8</accession>
<proteinExistence type="predicted"/>
<sequence length="130" mass="14591">MFLSSSDAIASFSSGQRSNWTWTEATVEAARHDAFLRISKVSKGCRCGPLMNLIDTAVIGLSILEDFFYLRYDFYDKRKNALFHELGKASLQLENKVGFIRVVVDGTLVVSNTKEAGLCTKLKAKGYRVW</sequence>
<dbReference type="Proteomes" id="UP001056120">
    <property type="component" value="Linkage Group LG02"/>
</dbReference>
<gene>
    <name evidence="1" type="ORF">L1987_07260</name>
</gene>
<reference evidence="1 2" key="2">
    <citation type="journal article" date="2022" name="Mol. Ecol. Resour.">
        <title>The genomes of chicory, endive, great burdock and yacon provide insights into Asteraceae paleo-polyploidization history and plant inulin production.</title>
        <authorList>
            <person name="Fan W."/>
            <person name="Wang S."/>
            <person name="Wang H."/>
            <person name="Wang A."/>
            <person name="Jiang F."/>
            <person name="Liu H."/>
            <person name="Zhao H."/>
            <person name="Xu D."/>
            <person name="Zhang Y."/>
        </authorList>
    </citation>
    <scope>NUCLEOTIDE SEQUENCE [LARGE SCALE GENOMIC DNA]</scope>
    <source>
        <strain evidence="2">cv. Yunnan</strain>
        <tissue evidence="1">Leaves</tissue>
    </source>
</reference>
<protein>
    <submittedName>
        <fullName evidence="1">Uncharacterized protein</fullName>
    </submittedName>
</protein>
<dbReference type="EMBL" id="CM042019">
    <property type="protein sequence ID" value="KAI3825695.1"/>
    <property type="molecule type" value="Genomic_DNA"/>
</dbReference>
<keyword evidence="2" id="KW-1185">Reference proteome</keyword>
<evidence type="ECO:0000313" key="2">
    <source>
        <dbReference type="Proteomes" id="UP001056120"/>
    </source>
</evidence>
<name>A0ACB9K0F8_9ASTR</name>
<comment type="caution">
    <text evidence="1">The sequence shown here is derived from an EMBL/GenBank/DDBJ whole genome shotgun (WGS) entry which is preliminary data.</text>
</comment>
<organism evidence="1 2">
    <name type="scientific">Smallanthus sonchifolius</name>
    <dbReference type="NCBI Taxonomy" id="185202"/>
    <lineage>
        <taxon>Eukaryota</taxon>
        <taxon>Viridiplantae</taxon>
        <taxon>Streptophyta</taxon>
        <taxon>Embryophyta</taxon>
        <taxon>Tracheophyta</taxon>
        <taxon>Spermatophyta</taxon>
        <taxon>Magnoliopsida</taxon>
        <taxon>eudicotyledons</taxon>
        <taxon>Gunneridae</taxon>
        <taxon>Pentapetalae</taxon>
        <taxon>asterids</taxon>
        <taxon>campanulids</taxon>
        <taxon>Asterales</taxon>
        <taxon>Asteraceae</taxon>
        <taxon>Asteroideae</taxon>
        <taxon>Heliantheae alliance</taxon>
        <taxon>Millerieae</taxon>
        <taxon>Smallanthus</taxon>
    </lineage>
</organism>
<evidence type="ECO:0000313" key="1">
    <source>
        <dbReference type="EMBL" id="KAI3825695.1"/>
    </source>
</evidence>